<keyword evidence="6" id="KW-1185">Reference proteome</keyword>
<dbReference type="GO" id="GO:0000028">
    <property type="term" value="P:ribosomal small subunit assembly"/>
    <property type="evidence" value="ECO:0007669"/>
    <property type="project" value="TreeGrafter"/>
</dbReference>
<protein>
    <recommendedName>
        <fullName evidence="4">40S ribosomal protein S15</fullName>
    </recommendedName>
</protein>
<dbReference type="EMBL" id="VCEB01000003">
    <property type="protein sequence ID" value="KAB0379490.1"/>
    <property type="molecule type" value="Genomic_DNA"/>
</dbReference>
<dbReference type="Gene3D" id="3.30.860.10">
    <property type="entry name" value="30s Ribosomal Protein S19, Chain A"/>
    <property type="match status" value="1"/>
</dbReference>
<organism evidence="5 6">
    <name type="scientific">Muntiacus reevesi</name>
    <name type="common">Reeves' muntjac</name>
    <name type="synonym">Cervus reevesi</name>
    <dbReference type="NCBI Taxonomy" id="9886"/>
    <lineage>
        <taxon>Eukaryota</taxon>
        <taxon>Metazoa</taxon>
        <taxon>Chordata</taxon>
        <taxon>Craniata</taxon>
        <taxon>Vertebrata</taxon>
        <taxon>Euteleostomi</taxon>
        <taxon>Mammalia</taxon>
        <taxon>Eutheria</taxon>
        <taxon>Laurasiatheria</taxon>
        <taxon>Artiodactyla</taxon>
        <taxon>Ruminantia</taxon>
        <taxon>Pecora</taxon>
        <taxon>Cervidae</taxon>
        <taxon>Muntiacinae</taxon>
        <taxon>Muntiacus</taxon>
    </lineage>
</organism>
<evidence type="ECO:0000256" key="3">
    <source>
        <dbReference type="ARBA" id="ARBA00023274"/>
    </source>
</evidence>
<evidence type="ECO:0000256" key="2">
    <source>
        <dbReference type="ARBA" id="ARBA00022980"/>
    </source>
</evidence>
<reference evidence="5 6" key="1">
    <citation type="submission" date="2019-06" db="EMBL/GenBank/DDBJ databases">
        <title>Discovery of a novel chromosome fission-fusion reversal in muntjac.</title>
        <authorList>
            <person name="Mudd A.B."/>
            <person name="Bredeson J.V."/>
            <person name="Baum R."/>
            <person name="Hockemeyer D."/>
            <person name="Rokhsar D.S."/>
        </authorList>
    </citation>
    <scope>NUCLEOTIDE SEQUENCE [LARGE SCALE GENOMIC DNA]</scope>
    <source>
        <strain evidence="5">UCam_UCB_Mr</strain>
        <tissue evidence="5">Fibroblast cell line</tissue>
    </source>
</reference>
<dbReference type="GO" id="GO:0006412">
    <property type="term" value="P:translation"/>
    <property type="evidence" value="ECO:0007669"/>
    <property type="project" value="InterPro"/>
</dbReference>
<dbReference type="Proteomes" id="UP000326062">
    <property type="component" value="Chromosome 3"/>
</dbReference>
<dbReference type="PANTHER" id="PTHR11880:SF2">
    <property type="entry name" value="SMALL RIBOSOMAL SUBUNIT PROTEIN US19"/>
    <property type="match status" value="1"/>
</dbReference>
<dbReference type="GO" id="GO:0022627">
    <property type="term" value="C:cytosolic small ribosomal subunit"/>
    <property type="evidence" value="ECO:0007669"/>
    <property type="project" value="TreeGrafter"/>
</dbReference>
<dbReference type="InterPro" id="IPR002222">
    <property type="entry name" value="Ribosomal_uS19"/>
</dbReference>
<evidence type="ECO:0000256" key="4">
    <source>
        <dbReference type="ARBA" id="ARBA00035469"/>
    </source>
</evidence>
<dbReference type="InterPro" id="IPR023575">
    <property type="entry name" value="Ribosomal_uS19_SF"/>
</dbReference>
<comment type="similarity">
    <text evidence="1">Belongs to the universal ribosomal protein uS19 family.</text>
</comment>
<evidence type="ECO:0000313" key="5">
    <source>
        <dbReference type="EMBL" id="KAB0379490.1"/>
    </source>
</evidence>
<name>A0A5J5MH59_MUNRE</name>
<keyword evidence="2" id="KW-0689">Ribosomal protein</keyword>
<sequence>MAEAEEKQQRTFRKVTYRSIDLDQLLDMSYEQVKQLYSARRRQRLNPGPRRKQHSLLKRLHKAEKDAPPMEKPEVVNIMVGLYNGKTFNQVEIQFSINYERVKHGRPSIGATHSSRFIPLK</sequence>
<gene>
    <name evidence="5" type="ORF">FD755_007274</name>
</gene>
<dbReference type="PIRSF" id="PIRSF002144">
    <property type="entry name" value="Ribosomal_S19"/>
    <property type="match status" value="1"/>
</dbReference>
<keyword evidence="3" id="KW-0687">Ribonucleoprotein</keyword>
<dbReference type="PANTHER" id="PTHR11880">
    <property type="entry name" value="RIBOSOMAL PROTEIN S19P FAMILY MEMBER"/>
    <property type="match status" value="1"/>
</dbReference>
<dbReference type="SUPFAM" id="SSF54570">
    <property type="entry name" value="Ribosomal protein S19"/>
    <property type="match status" value="1"/>
</dbReference>
<evidence type="ECO:0000313" key="6">
    <source>
        <dbReference type="Proteomes" id="UP000326062"/>
    </source>
</evidence>
<dbReference type="AlphaFoldDB" id="A0A5J5MH59"/>
<evidence type="ECO:0000256" key="1">
    <source>
        <dbReference type="ARBA" id="ARBA00007345"/>
    </source>
</evidence>
<dbReference type="GO" id="GO:0003735">
    <property type="term" value="F:structural constituent of ribosome"/>
    <property type="evidence" value="ECO:0007669"/>
    <property type="project" value="InterPro"/>
</dbReference>
<proteinExistence type="inferred from homology"/>
<comment type="caution">
    <text evidence="5">The sequence shown here is derived from an EMBL/GenBank/DDBJ whole genome shotgun (WGS) entry which is preliminary data.</text>
</comment>
<accession>A0A5J5MH59</accession>